<dbReference type="Proteomes" id="UP001055712">
    <property type="component" value="Unassembled WGS sequence"/>
</dbReference>
<feature type="compositionally biased region" description="Gly residues" evidence="2">
    <location>
        <begin position="318"/>
        <end position="327"/>
    </location>
</feature>
<feature type="compositionally biased region" description="Basic residues" evidence="2">
    <location>
        <begin position="333"/>
        <end position="363"/>
    </location>
</feature>
<feature type="region of interest" description="Disordered" evidence="2">
    <location>
        <begin position="142"/>
        <end position="363"/>
    </location>
</feature>
<dbReference type="GO" id="GO:0005634">
    <property type="term" value="C:nucleus"/>
    <property type="evidence" value="ECO:0007669"/>
    <property type="project" value="TreeGrafter"/>
</dbReference>
<reference evidence="4" key="1">
    <citation type="journal article" date="2019" name="Plant J.">
        <title>Chlorella vulgaris genome assembly and annotation reveals the molecular basis for metabolic acclimation to high light conditions.</title>
        <authorList>
            <person name="Cecchin M."/>
            <person name="Marcolungo L."/>
            <person name="Rossato M."/>
            <person name="Girolomoni L."/>
            <person name="Cosentino E."/>
            <person name="Cuine S."/>
            <person name="Li-Beisson Y."/>
            <person name="Delledonne M."/>
            <person name="Ballottari M."/>
        </authorList>
    </citation>
    <scope>NUCLEOTIDE SEQUENCE</scope>
    <source>
        <strain evidence="4">211/11P</strain>
    </source>
</reference>
<evidence type="ECO:0000313" key="5">
    <source>
        <dbReference type="Proteomes" id="UP001055712"/>
    </source>
</evidence>
<dbReference type="PANTHER" id="PTHR13151">
    <property type="entry name" value="CBF1 INTERACTING COREPRESSOR CIR"/>
    <property type="match status" value="1"/>
</dbReference>
<proteinExistence type="predicted"/>
<evidence type="ECO:0000259" key="3">
    <source>
        <dbReference type="SMART" id="SM01083"/>
    </source>
</evidence>
<dbReference type="OrthoDB" id="6253837at2759"/>
<feature type="compositionally biased region" description="Basic and acidic residues" evidence="2">
    <location>
        <begin position="271"/>
        <end position="280"/>
    </location>
</feature>
<accession>A0A9D4TMS4</accession>
<gene>
    <name evidence="4" type="ORF">D9Q98_010142</name>
</gene>
<feature type="compositionally biased region" description="Gly residues" evidence="2">
    <location>
        <begin position="155"/>
        <end position="177"/>
    </location>
</feature>
<evidence type="ECO:0000256" key="1">
    <source>
        <dbReference type="SAM" id="Coils"/>
    </source>
</evidence>
<evidence type="ECO:0000256" key="2">
    <source>
        <dbReference type="SAM" id="MobiDB-lite"/>
    </source>
</evidence>
<protein>
    <recommendedName>
        <fullName evidence="3">CBF1-interacting co-repressor CIR N-terminal domain-containing protein</fullName>
    </recommendedName>
</protein>
<keyword evidence="5" id="KW-1185">Reference proteome</keyword>
<name>A0A9D4TMS4_CHLVU</name>
<feature type="compositionally biased region" description="Basic and acidic residues" evidence="2">
    <location>
        <begin position="217"/>
        <end position="227"/>
    </location>
</feature>
<evidence type="ECO:0000313" key="4">
    <source>
        <dbReference type="EMBL" id="KAI3429829.1"/>
    </source>
</evidence>
<feature type="region of interest" description="Disordered" evidence="2">
    <location>
        <begin position="1"/>
        <end position="35"/>
    </location>
</feature>
<feature type="coiled-coil region" evidence="1">
    <location>
        <begin position="78"/>
        <end position="105"/>
    </location>
</feature>
<dbReference type="InterPro" id="IPR040014">
    <property type="entry name" value="CIR1"/>
</dbReference>
<dbReference type="EMBL" id="SIDB01000008">
    <property type="protein sequence ID" value="KAI3429829.1"/>
    <property type="molecule type" value="Genomic_DNA"/>
</dbReference>
<reference evidence="4" key="2">
    <citation type="submission" date="2020-11" db="EMBL/GenBank/DDBJ databases">
        <authorList>
            <person name="Cecchin M."/>
            <person name="Marcolungo L."/>
            <person name="Rossato M."/>
            <person name="Girolomoni L."/>
            <person name="Cosentino E."/>
            <person name="Cuine S."/>
            <person name="Li-Beisson Y."/>
            <person name="Delledonne M."/>
            <person name="Ballottari M."/>
        </authorList>
    </citation>
    <scope>NUCLEOTIDE SEQUENCE</scope>
    <source>
        <strain evidence="4">211/11P</strain>
        <tissue evidence="4">Whole cell</tissue>
    </source>
</reference>
<dbReference type="PANTHER" id="PTHR13151:SF2">
    <property type="entry name" value="COREPRESSOR INTERACTING WITH RBPJ 1"/>
    <property type="match status" value="1"/>
</dbReference>
<comment type="caution">
    <text evidence="4">The sequence shown here is derived from an EMBL/GenBank/DDBJ whole genome shotgun (WGS) entry which is preliminary data.</text>
</comment>
<dbReference type="SMART" id="SM01083">
    <property type="entry name" value="Cir_N"/>
    <property type="match status" value="1"/>
</dbReference>
<dbReference type="AlphaFoldDB" id="A0A9D4TMS4"/>
<dbReference type="InterPro" id="IPR019339">
    <property type="entry name" value="CIR_N_dom"/>
</dbReference>
<keyword evidence="1" id="KW-0175">Coiled coil</keyword>
<dbReference type="GO" id="GO:0003714">
    <property type="term" value="F:transcription corepressor activity"/>
    <property type="evidence" value="ECO:0007669"/>
    <property type="project" value="InterPro"/>
</dbReference>
<sequence length="363" mass="39731">MSTNYGFFEAPQPEAAKGGPRKPTRQAPGRGVLDGIKKDLQSAKASGEEYDPRGIGSSWNHSFLTKKPWHPSNFRNMAQVWEKEHDHYEAEKKREESKAEFEAEQAFLKTLSLLSPQEQEKYRQRQSVSFLYMKPPGYDAALERAERAEQAGQVVGPGGEAIAGGQQQQGGQQGAAGGAQQQQGQQQQGQQQQRGGRPQVGAGGHLQNVINGLKAVHQKEQGLELKHQTGVGRSPPRGGASLTAPNQQFVVGEMDSEEEEETLRLAAIPPAERRRQEKQAAKAARRRQKDAAAQQLEQAKAFLRAAGLALPSDDDSSGSGGDSGSESGGDATKRKRHRRSNSSRGGKEKRSKREKKQKKRRSQ</sequence>
<organism evidence="4 5">
    <name type="scientific">Chlorella vulgaris</name>
    <name type="common">Green alga</name>
    <dbReference type="NCBI Taxonomy" id="3077"/>
    <lineage>
        <taxon>Eukaryota</taxon>
        <taxon>Viridiplantae</taxon>
        <taxon>Chlorophyta</taxon>
        <taxon>core chlorophytes</taxon>
        <taxon>Trebouxiophyceae</taxon>
        <taxon>Chlorellales</taxon>
        <taxon>Chlorellaceae</taxon>
        <taxon>Chlorella clade</taxon>
        <taxon>Chlorella</taxon>
    </lineage>
</organism>
<feature type="domain" description="CBF1-interacting co-repressor CIR N-terminal" evidence="3">
    <location>
        <begin position="68"/>
        <end position="104"/>
    </location>
</feature>
<dbReference type="Pfam" id="PF10197">
    <property type="entry name" value="Cir_N"/>
    <property type="match status" value="1"/>
</dbReference>
<feature type="compositionally biased region" description="Low complexity" evidence="2">
    <location>
        <begin position="178"/>
        <end position="200"/>
    </location>
</feature>